<dbReference type="EMBL" id="REGN01012300">
    <property type="protein sequence ID" value="RMZ96162.1"/>
    <property type="molecule type" value="Genomic_DNA"/>
</dbReference>
<accession>A0A3M7PAT1</accession>
<dbReference type="Proteomes" id="UP000276133">
    <property type="component" value="Unassembled WGS sequence"/>
</dbReference>
<protein>
    <submittedName>
        <fullName evidence="1">Uncharacterized protein</fullName>
    </submittedName>
</protein>
<comment type="caution">
    <text evidence="1">The sequence shown here is derived from an EMBL/GenBank/DDBJ whole genome shotgun (WGS) entry which is preliminary data.</text>
</comment>
<reference evidence="1 2" key="1">
    <citation type="journal article" date="2018" name="Sci. Rep.">
        <title>Genomic signatures of local adaptation to the degree of environmental predictability in rotifers.</title>
        <authorList>
            <person name="Franch-Gras L."/>
            <person name="Hahn C."/>
            <person name="Garcia-Roger E.M."/>
            <person name="Carmona M.J."/>
            <person name="Serra M."/>
            <person name="Gomez A."/>
        </authorList>
    </citation>
    <scope>NUCLEOTIDE SEQUENCE [LARGE SCALE GENOMIC DNA]</scope>
    <source>
        <strain evidence="1">HYR1</strain>
    </source>
</reference>
<organism evidence="1 2">
    <name type="scientific">Brachionus plicatilis</name>
    <name type="common">Marine rotifer</name>
    <name type="synonym">Brachionus muelleri</name>
    <dbReference type="NCBI Taxonomy" id="10195"/>
    <lineage>
        <taxon>Eukaryota</taxon>
        <taxon>Metazoa</taxon>
        <taxon>Spiralia</taxon>
        <taxon>Gnathifera</taxon>
        <taxon>Rotifera</taxon>
        <taxon>Eurotatoria</taxon>
        <taxon>Monogononta</taxon>
        <taxon>Pseudotrocha</taxon>
        <taxon>Ploima</taxon>
        <taxon>Brachionidae</taxon>
        <taxon>Brachionus</taxon>
    </lineage>
</organism>
<proteinExistence type="predicted"/>
<gene>
    <name evidence="1" type="ORF">BpHYR1_050569</name>
</gene>
<evidence type="ECO:0000313" key="2">
    <source>
        <dbReference type="Proteomes" id="UP000276133"/>
    </source>
</evidence>
<dbReference type="OrthoDB" id="5982080at2759"/>
<evidence type="ECO:0000313" key="1">
    <source>
        <dbReference type="EMBL" id="RMZ96162.1"/>
    </source>
</evidence>
<keyword evidence="2" id="KW-1185">Reference proteome</keyword>
<sequence>MLINYKNLVIIKIFRLKFFILTTCGFLLATCLHLLQFQRLYSDIDLFNLQGLEKLNDQTTNDFSLRTKGRKQWSNLFFDDCGWFHLNV</sequence>
<dbReference type="AlphaFoldDB" id="A0A3M7PAT1"/>
<name>A0A3M7PAT1_BRAPC</name>